<dbReference type="KEGG" id="pvac:HC248_00035"/>
<reference evidence="1 2" key="1">
    <citation type="submission" date="2020-04" db="EMBL/GenBank/DDBJ databases">
        <title>Complete genome of a Psychrophilic, Marine, Gas Vacuolate Bacterium Polaromonas vacuolata KCTC 22033T.</title>
        <authorList>
            <person name="Hwang K."/>
            <person name="Kim K.M."/>
        </authorList>
    </citation>
    <scope>NUCLEOTIDE SEQUENCE [LARGE SCALE GENOMIC DNA]</scope>
    <source>
        <strain evidence="1 2">KCTC 22033</strain>
    </source>
</reference>
<proteinExistence type="predicted"/>
<evidence type="ECO:0000313" key="2">
    <source>
        <dbReference type="Proteomes" id="UP000502041"/>
    </source>
</evidence>
<keyword evidence="2" id="KW-1185">Reference proteome</keyword>
<dbReference type="Proteomes" id="UP000502041">
    <property type="component" value="Chromosome"/>
</dbReference>
<name>A0A6H2H4P4_9BURK</name>
<evidence type="ECO:0000313" key="1">
    <source>
        <dbReference type="EMBL" id="QJC54773.1"/>
    </source>
</evidence>
<accession>A0A6H2H4P4</accession>
<dbReference type="EMBL" id="CP051461">
    <property type="protein sequence ID" value="QJC54773.1"/>
    <property type="molecule type" value="Genomic_DNA"/>
</dbReference>
<dbReference type="AlphaFoldDB" id="A0A6H2H4P4"/>
<gene>
    <name evidence="1" type="ORF">HC248_00035</name>
</gene>
<protein>
    <submittedName>
        <fullName evidence="1">Uncharacterized protein</fullName>
    </submittedName>
</protein>
<sequence length="177" mass="19569">MKSTLSYAFVWLAAVAIAGALATFAPNDRVVMGRVPVLTPHPLAAERTLVLITFLPTHRAQADNWIAGLSLSEESSINWVRMPVLNDPGTNEGRTAAEERLRQRYLADAERARLFPLFTNRADFARNAGLNGTDQFYALVLNQEGDVLARVAGDFDAEKARVLRETLNASNTIKRIF</sequence>
<dbReference type="RefSeq" id="WP_168920716.1">
    <property type="nucleotide sequence ID" value="NZ_CP051461.1"/>
</dbReference>
<organism evidence="1 2">
    <name type="scientific">Polaromonas vacuolata</name>
    <dbReference type="NCBI Taxonomy" id="37448"/>
    <lineage>
        <taxon>Bacteria</taxon>
        <taxon>Pseudomonadati</taxon>
        <taxon>Pseudomonadota</taxon>
        <taxon>Betaproteobacteria</taxon>
        <taxon>Burkholderiales</taxon>
        <taxon>Comamonadaceae</taxon>
        <taxon>Polaromonas</taxon>
    </lineage>
</organism>